<gene>
    <name evidence="2" type="ORF">X777_15535</name>
</gene>
<evidence type="ECO:0000313" key="3">
    <source>
        <dbReference type="Proteomes" id="UP000053097"/>
    </source>
</evidence>
<feature type="region of interest" description="Disordered" evidence="1">
    <location>
        <begin position="1"/>
        <end position="22"/>
    </location>
</feature>
<accession>A0A026X4A7</accession>
<proteinExistence type="predicted"/>
<sequence length="97" mass="10846">SSSSVSERPVSPSIISGKKRTEDEALYKKRGALKKRKKDGSGMEEAVKAIKQIASQPIIIPERPNRSTQDAIDHFTAYVGYSYEKCLLNVESYVKKK</sequence>
<dbReference type="Proteomes" id="UP000053097">
    <property type="component" value="Unassembled WGS sequence"/>
</dbReference>
<organism evidence="2 3">
    <name type="scientific">Ooceraea biroi</name>
    <name type="common">Clonal raider ant</name>
    <name type="synonym">Cerapachys biroi</name>
    <dbReference type="NCBI Taxonomy" id="2015173"/>
    <lineage>
        <taxon>Eukaryota</taxon>
        <taxon>Metazoa</taxon>
        <taxon>Ecdysozoa</taxon>
        <taxon>Arthropoda</taxon>
        <taxon>Hexapoda</taxon>
        <taxon>Insecta</taxon>
        <taxon>Pterygota</taxon>
        <taxon>Neoptera</taxon>
        <taxon>Endopterygota</taxon>
        <taxon>Hymenoptera</taxon>
        <taxon>Apocrita</taxon>
        <taxon>Aculeata</taxon>
        <taxon>Formicoidea</taxon>
        <taxon>Formicidae</taxon>
        <taxon>Dorylinae</taxon>
        <taxon>Ooceraea</taxon>
    </lineage>
</organism>
<feature type="non-terminal residue" evidence="2">
    <location>
        <position position="1"/>
    </location>
</feature>
<reference evidence="2 3" key="1">
    <citation type="journal article" date="2014" name="Curr. Biol.">
        <title>The genome of the clonal raider ant Cerapachys biroi.</title>
        <authorList>
            <person name="Oxley P.R."/>
            <person name="Ji L."/>
            <person name="Fetter-Pruneda I."/>
            <person name="McKenzie S.K."/>
            <person name="Li C."/>
            <person name="Hu H."/>
            <person name="Zhang G."/>
            <person name="Kronauer D.J."/>
        </authorList>
    </citation>
    <scope>NUCLEOTIDE SEQUENCE [LARGE SCALE GENOMIC DNA]</scope>
</reference>
<keyword evidence="3" id="KW-1185">Reference proteome</keyword>
<dbReference type="EMBL" id="KK107012">
    <property type="protein sequence ID" value="EZA62943.1"/>
    <property type="molecule type" value="Genomic_DNA"/>
</dbReference>
<dbReference type="AlphaFoldDB" id="A0A026X4A7"/>
<protein>
    <submittedName>
        <fullName evidence="2">Uncharacterized protein</fullName>
    </submittedName>
</protein>
<evidence type="ECO:0000313" key="2">
    <source>
        <dbReference type="EMBL" id="EZA62943.1"/>
    </source>
</evidence>
<evidence type="ECO:0000256" key="1">
    <source>
        <dbReference type="SAM" id="MobiDB-lite"/>
    </source>
</evidence>
<name>A0A026X4A7_OOCBI</name>
<feature type="compositionally biased region" description="Low complexity" evidence="1">
    <location>
        <begin position="1"/>
        <end position="16"/>
    </location>
</feature>